<name>A0A139A5L7_GONPJ</name>
<reference evidence="2 3" key="1">
    <citation type="journal article" date="2015" name="Genome Biol. Evol.">
        <title>Phylogenomic analyses indicate that early fungi evolved digesting cell walls of algal ancestors of land plants.</title>
        <authorList>
            <person name="Chang Y."/>
            <person name="Wang S."/>
            <person name="Sekimoto S."/>
            <person name="Aerts A.L."/>
            <person name="Choi C."/>
            <person name="Clum A."/>
            <person name="LaButti K.M."/>
            <person name="Lindquist E.A."/>
            <person name="Yee Ngan C."/>
            <person name="Ohm R.A."/>
            <person name="Salamov A.A."/>
            <person name="Grigoriev I.V."/>
            <person name="Spatafora J.W."/>
            <person name="Berbee M.L."/>
        </authorList>
    </citation>
    <scope>NUCLEOTIDE SEQUENCE [LARGE SCALE GENOMIC DNA]</scope>
    <source>
        <strain evidence="2 3">JEL478</strain>
    </source>
</reference>
<dbReference type="AlphaFoldDB" id="A0A139A5L7"/>
<feature type="compositionally biased region" description="Low complexity" evidence="1">
    <location>
        <begin position="356"/>
        <end position="367"/>
    </location>
</feature>
<feature type="region of interest" description="Disordered" evidence="1">
    <location>
        <begin position="393"/>
        <end position="444"/>
    </location>
</feature>
<sequence>MRREREEKAKRDEEEKRRKEEQARKAQAEREALEKERAERERADRERAEKERELERERAEAEEQAELLRQTVPAAAAGMGGFPSGGNVPVAVGGPPAIPMGVRPGGPLGRPGTMVPQRPPVMIGGRAPGRPVGRGGHVPPGPMRPPQMQAMPVSRPPMMRPPLAPGRPPMAPQQGMVAAQQMQMQPGMNAGFRAAGRPSGMQNGPAPFYVPGHPHPRAMMSRPGVPMGVNMSQAVPHVQAQQAPPPFANSPVPHVSSTTASQSQSPPMQIPVVAAPGMMGNVSPVPPGGGPRGANSPVPARGTSPNLGAAASKPYAGPIARPVGAIGSGRQTALGDSGVGVGNESSSRGTPAPSEGSGVASGDIGGIDAIGSSEEVFGSKALGGEILEVPGHKRQQQAAPSLGGPNGTASLSGTGPTIFDGLWSKMGPATPGLSRPQGVGAVPPATSAQVSAASSPTVLATSGVMLSGVAELTGVGAGLSLSPFLGGALTSSPAIGSGMGSSSIWGSPAPVDGGAWTSAFGQDSQKRW</sequence>
<gene>
    <name evidence="2" type="ORF">M427DRAFT_412576</name>
</gene>
<proteinExistence type="predicted"/>
<evidence type="ECO:0000313" key="2">
    <source>
        <dbReference type="EMBL" id="KXS12031.1"/>
    </source>
</evidence>
<accession>A0A139A5L7</accession>
<dbReference type="EMBL" id="KQ965792">
    <property type="protein sequence ID" value="KXS12031.1"/>
    <property type="molecule type" value="Genomic_DNA"/>
</dbReference>
<evidence type="ECO:0000313" key="3">
    <source>
        <dbReference type="Proteomes" id="UP000070544"/>
    </source>
</evidence>
<keyword evidence="3" id="KW-1185">Reference proteome</keyword>
<feature type="compositionally biased region" description="Basic and acidic residues" evidence="1">
    <location>
        <begin position="1"/>
        <end position="61"/>
    </location>
</feature>
<feature type="compositionally biased region" description="Low complexity" evidence="1">
    <location>
        <begin position="256"/>
        <end position="267"/>
    </location>
</feature>
<organism evidence="2 3">
    <name type="scientific">Gonapodya prolifera (strain JEL478)</name>
    <name type="common">Monoblepharis prolifera</name>
    <dbReference type="NCBI Taxonomy" id="1344416"/>
    <lineage>
        <taxon>Eukaryota</taxon>
        <taxon>Fungi</taxon>
        <taxon>Fungi incertae sedis</taxon>
        <taxon>Chytridiomycota</taxon>
        <taxon>Chytridiomycota incertae sedis</taxon>
        <taxon>Monoblepharidomycetes</taxon>
        <taxon>Monoblepharidales</taxon>
        <taxon>Gonapodyaceae</taxon>
        <taxon>Gonapodya</taxon>
    </lineage>
</organism>
<protein>
    <submittedName>
        <fullName evidence="2">Uncharacterized protein</fullName>
    </submittedName>
</protein>
<feature type="region of interest" description="Disordered" evidence="1">
    <location>
        <begin position="1"/>
        <end position="65"/>
    </location>
</feature>
<evidence type="ECO:0000256" key="1">
    <source>
        <dbReference type="SAM" id="MobiDB-lite"/>
    </source>
</evidence>
<feature type="region of interest" description="Disordered" evidence="1">
    <location>
        <begin position="240"/>
        <end position="367"/>
    </location>
</feature>
<dbReference type="Proteomes" id="UP000070544">
    <property type="component" value="Unassembled WGS sequence"/>
</dbReference>